<accession>A0A4P2WVC4</accession>
<organism evidence="1 2">
    <name type="scientific">Enterobacter phage EspM4VN</name>
    <dbReference type="NCBI Taxonomy" id="2137745"/>
    <lineage>
        <taxon>Viruses</taxon>
        <taxon>Duplodnaviria</taxon>
        <taxon>Heunggongvirae</taxon>
        <taxon>Uroviricota</taxon>
        <taxon>Caudoviricetes</taxon>
        <taxon>Pantevenvirales</taxon>
        <taxon>Ackermannviridae</taxon>
        <taxon>Aglimvirinae</taxon>
        <taxon>Agtrevirus</taxon>
        <taxon>Agtrevirus EM4</taxon>
    </lineage>
</organism>
<proteinExistence type="predicted"/>
<reference evidence="1 2" key="1">
    <citation type="submission" date="2018-02" db="EMBL/GenBank/DDBJ databases">
        <title>Isolation and characterization of bacteriophage of Enterobacter asburiae, a cause of soft rot disease of plants in Vietnam.</title>
        <authorList>
            <person name="Doi K."/>
            <person name="Nagayoshi Y."/>
            <person name="Fujino Y."/>
            <person name="Thanh N.C."/>
        </authorList>
    </citation>
    <scope>NUCLEOTIDE SEQUENCE [LARGE SCALE GENOMIC DNA]</scope>
</reference>
<dbReference type="KEGG" id="vg:55806258"/>
<evidence type="ECO:0000313" key="1">
    <source>
        <dbReference type="EMBL" id="BBK03801.1"/>
    </source>
</evidence>
<dbReference type="RefSeq" id="YP_009877062.1">
    <property type="nucleotide sequence ID" value="NC_049384.1"/>
</dbReference>
<evidence type="ECO:0000313" key="2">
    <source>
        <dbReference type="Proteomes" id="UP000248666"/>
    </source>
</evidence>
<keyword evidence="2" id="KW-1185">Reference proteome</keyword>
<dbReference type="Proteomes" id="UP000248666">
    <property type="component" value="Segment"/>
</dbReference>
<protein>
    <submittedName>
        <fullName evidence="1">Uncharacterized protein</fullName>
    </submittedName>
</protein>
<name>A0A4P2WVC4_9CAUD</name>
<dbReference type="GeneID" id="55806258"/>
<dbReference type="EMBL" id="LC373201">
    <property type="protein sequence ID" value="BBK03801.1"/>
    <property type="molecule type" value="Genomic_DNA"/>
</dbReference>
<sequence>MTPEQRRSVKVMVKGKTHLSYVQSANVVRLMEVKNDIDNSRFQSALYGLLEFVLRQADLGHVDTLDDLTNLLNTGGEGFDTARILIDGGPEEDEV</sequence>